<dbReference type="OrthoDB" id="10029135at2759"/>
<protein>
    <submittedName>
        <fullName evidence="7">(Mediterranean fruit fly) hypothetical protein</fullName>
    </submittedName>
</protein>
<dbReference type="GO" id="GO:0005509">
    <property type="term" value="F:calcium ion binding"/>
    <property type="evidence" value="ECO:0007669"/>
    <property type="project" value="UniProtKB-UniRule"/>
</dbReference>
<comment type="subcellular location">
    <subcellularLocation>
        <location evidence="1">Membrane</location>
    </subcellularLocation>
</comment>
<keyword evidence="3 5" id="KW-0106">Calcium</keyword>
<dbReference type="PROSITE" id="PS00232">
    <property type="entry name" value="CADHERIN_1"/>
    <property type="match status" value="1"/>
</dbReference>
<organism evidence="7 8">
    <name type="scientific">Ceratitis capitata</name>
    <name type="common">Mediterranean fruit fly</name>
    <name type="synonym">Tephritis capitata</name>
    <dbReference type="NCBI Taxonomy" id="7213"/>
    <lineage>
        <taxon>Eukaryota</taxon>
        <taxon>Metazoa</taxon>
        <taxon>Ecdysozoa</taxon>
        <taxon>Arthropoda</taxon>
        <taxon>Hexapoda</taxon>
        <taxon>Insecta</taxon>
        <taxon>Pterygota</taxon>
        <taxon>Neoptera</taxon>
        <taxon>Endopterygota</taxon>
        <taxon>Diptera</taxon>
        <taxon>Brachycera</taxon>
        <taxon>Muscomorpha</taxon>
        <taxon>Tephritoidea</taxon>
        <taxon>Tephritidae</taxon>
        <taxon>Ceratitis</taxon>
        <taxon>Ceratitis</taxon>
    </lineage>
</organism>
<comment type="caution">
    <text evidence="7">The sequence shown here is derived from an EMBL/GenBank/DDBJ whole genome shotgun (WGS) entry which is preliminary data.</text>
</comment>
<dbReference type="PRINTS" id="PR00205">
    <property type="entry name" value="CADHERIN"/>
</dbReference>
<dbReference type="InterPro" id="IPR020894">
    <property type="entry name" value="Cadherin_CS"/>
</dbReference>
<dbReference type="SUPFAM" id="SSF49313">
    <property type="entry name" value="Cadherin-like"/>
    <property type="match status" value="1"/>
</dbReference>
<evidence type="ECO:0000256" key="2">
    <source>
        <dbReference type="ARBA" id="ARBA00022737"/>
    </source>
</evidence>
<dbReference type="InterPro" id="IPR015919">
    <property type="entry name" value="Cadherin-like_sf"/>
</dbReference>
<dbReference type="InterPro" id="IPR002126">
    <property type="entry name" value="Cadherin-like_dom"/>
</dbReference>
<feature type="domain" description="Cadherin" evidence="6">
    <location>
        <begin position="30"/>
        <end position="87"/>
    </location>
</feature>
<sequence>MTTPPELPIHGDPYTEIALDLVFPKGNPTFLLDGKKLQLLQPLDRDEENLSHIVFQVSCSIRNATNKRRSIPIIVRVSDVNDNAPRFMNTPYEVTVPEVSRRKNHTKINANITKLKKKIADRILQTKKMQIRRRCAEKKM</sequence>
<dbReference type="AlphaFoldDB" id="A0A811U5Z6"/>
<evidence type="ECO:0000313" key="8">
    <source>
        <dbReference type="Proteomes" id="UP000606786"/>
    </source>
</evidence>
<evidence type="ECO:0000313" key="7">
    <source>
        <dbReference type="EMBL" id="CAD6993778.1"/>
    </source>
</evidence>
<accession>A0A811U5Z6</accession>
<keyword evidence="2" id="KW-0677">Repeat</keyword>
<evidence type="ECO:0000256" key="1">
    <source>
        <dbReference type="ARBA" id="ARBA00004370"/>
    </source>
</evidence>
<dbReference type="CDD" id="cd11304">
    <property type="entry name" value="Cadherin_repeat"/>
    <property type="match status" value="1"/>
</dbReference>
<evidence type="ECO:0000256" key="4">
    <source>
        <dbReference type="ARBA" id="ARBA00023136"/>
    </source>
</evidence>
<dbReference type="EMBL" id="CAJHJT010000001">
    <property type="protein sequence ID" value="CAD6993778.1"/>
    <property type="molecule type" value="Genomic_DNA"/>
</dbReference>
<keyword evidence="8" id="KW-1185">Reference proteome</keyword>
<evidence type="ECO:0000259" key="6">
    <source>
        <dbReference type="PROSITE" id="PS50268"/>
    </source>
</evidence>
<proteinExistence type="predicted"/>
<dbReference type="GO" id="GO:0007156">
    <property type="term" value="P:homophilic cell adhesion via plasma membrane adhesion molecules"/>
    <property type="evidence" value="ECO:0007669"/>
    <property type="project" value="InterPro"/>
</dbReference>
<dbReference type="Proteomes" id="UP000606786">
    <property type="component" value="Unassembled WGS sequence"/>
</dbReference>
<gene>
    <name evidence="7" type="ORF">CCAP1982_LOCUS2576</name>
</gene>
<reference evidence="7" key="1">
    <citation type="submission" date="2020-11" db="EMBL/GenBank/DDBJ databases">
        <authorList>
            <person name="Whitehead M."/>
        </authorList>
    </citation>
    <scope>NUCLEOTIDE SEQUENCE</scope>
    <source>
        <strain evidence="7">EGII</strain>
    </source>
</reference>
<dbReference type="PROSITE" id="PS50268">
    <property type="entry name" value="CADHERIN_2"/>
    <property type="match status" value="1"/>
</dbReference>
<keyword evidence="4" id="KW-0472">Membrane</keyword>
<dbReference type="Gene3D" id="2.60.40.60">
    <property type="entry name" value="Cadherins"/>
    <property type="match status" value="1"/>
</dbReference>
<dbReference type="FunFam" id="2.60.40.60:FF:000262">
    <property type="entry name" value="protocadherin-23 isoform X2"/>
    <property type="match status" value="1"/>
</dbReference>
<name>A0A811U5Z6_CERCA</name>
<evidence type="ECO:0000256" key="3">
    <source>
        <dbReference type="ARBA" id="ARBA00022837"/>
    </source>
</evidence>
<evidence type="ECO:0000256" key="5">
    <source>
        <dbReference type="PROSITE-ProRule" id="PRU00043"/>
    </source>
</evidence>
<dbReference type="GO" id="GO:0005886">
    <property type="term" value="C:plasma membrane"/>
    <property type="evidence" value="ECO:0007669"/>
    <property type="project" value="InterPro"/>
</dbReference>